<accession>A0A3M9MJZ8</accession>
<dbReference type="AlphaFoldDB" id="A0A3M9MJZ8"/>
<dbReference type="OrthoDB" id="1429208at2"/>
<name>A0A3M9MJZ8_9BACT</name>
<evidence type="ECO:0000313" key="3">
    <source>
        <dbReference type="Proteomes" id="UP000272117"/>
    </source>
</evidence>
<dbReference type="RefSeq" id="WP_123127501.1">
    <property type="nucleotide sequence ID" value="NZ_RJJD01000008.1"/>
</dbReference>
<evidence type="ECO:0000256" key="1">
    <source>
        <dbReference type="SAM" id="SignalP"/>
    </source>
</evidence>
<organism evidence="2 3">
    <name type="scientific">Rufibacter latericius</name>
    <dbReference type="NCBI Taxonomy" id="2487040"/>
    <lineage>
        <taxon>Bacteria</taxon>
        <taxon>Pseudomonadati</taxon>
        <taxon>Bacteroidota</taxon>
        <taxon>Cytophagia</taxon>
        <taxon>Cytophagales</taxon>
        <taxon>Hymenobacteraceae</taxon>
        <taxon>Rufibacter</taxon>
    </lineage>
</organism>
<feature type="chain" id="PRO_5017944366" evidence="1">
    <location>
        <begin position="20"/>
        <end position="222"/>
    </location>
</feature>
<sequence length="222" mass="24495">MKKFYSLLLLLAVAKASFGQDSPFTPKTYFGIKGGFTKFSVSGTEVDLHRSGGDDFVPHKDYTLGVVLGTDLSKAFQLKFEANRIVKGADHVGSSFYENKPKTVTYLQIPALVGYKLPLASNVRLIVEGGLALNAAIVPVKYNQNNYEPGTIIETPGLMASPVGGAELGFYFNNAYLFVNYRRDIDSQKYFQRRNGTYYLQHAGGNSLTFGLMFRTNKGSLK</sequence>
<comment type="caution">
    <text evidence="2">The sequence shown here is derived from an EMBL/GenBank/DDBJ whole genome shotgun (WGS) entry which is preliminary data.</text>
</comment>
<keyword evidence="1" id="KW-0732">Signal</keyword>
<keyword evidence="3" id="KW-1185">Reference proteome</keyword>
<proteinExistence type="predicted"/>
<gene>
    <name evidence="2" type="ORF">EFB08_13620</name>
</gene>
<reference evidence="2 3" key="1">
    <citation type="submission" date="2018-11" db="EMBL/GenBank/DDBJ databases">
        <title>Rufibacter latericius sp. nov., isolated from water in Baiyang Lake.</title>
        <authorList>
            <person name="Yang Y."/>
        </authorList>
    </citation>
    <scope>NUCLEOTIDE SEQUENCE [LARGE SCALE GENOMIC DNA]</scope>
    <source>
        <strain evidence="2 3">R-22-1c-1</strain>
    </source>
</reference>
<feature type="signal peptide" evidence="1">
    <location>
        <begin position="1"/>
        <end position="19"/>
    </location>
</feature>
<dbReference type="EMBL" id="RJJD01000008">
    <property type="protein sequence ID" value="RNI25879.1"/>
    <property type="molecule type" value="Genomic_DNA"/>
</dbReference>
<dbReference type="Proteomes" id="UP000272117">
    <property type="component" value="Unassembled WGS sequence"/>
</dbReference>
<evidence type="ECO:0000313" key="2">
    <source>
        <dbReference type="EMBL" id="RNI25879.1"/>
    </source>
</evidence>
<protein>
    <submittedName>
        <fullName evidence="2">Uncharacterized protein</fullName>
    </submittedName>
</protein>